<dbReference type="eggNOG" id="COG4870">
    <property type="taxonomic scope" value="Bacteria"/>
</dbReference>
<dbReference type="EMBL" id="ABCS01000110">
    <property type="protein sequence ID" value="EDM74920.1"/>
    <property type="molecule type" value="Genomic_DNA"/>
</dbReference>
<dbReference type="RefSeq" id="WP_006975911.1">
    <property type="nucleotide sequence ID" value="NZ_ABCS01000110.1"/>
</dbReference>
<proteinExistence type="predicted"/>
<evidence type="ECO:0000313" key="3">
    <source>
        <dbReference type="Proteomes" id="UP000005801"/>
    </source>
</evidence>
<evidence type="ECO:0008006" key="4">
    <source>
        <dbReference type="Google" id="ProtNLM"/>
    </source>
</evidence>
<reference evidence="2 3" key="1">
    <citation type="submission" date="2007-06" db="EMBL/GenBank/DDBJ databases">
        <authorList>
            <person name="Shimkets L."/>
            <person name="Ferriera S."/>
            <person name="Johnson J."/>
            <person name="Kravitz S."/>
            <person name="Beeson K."/>
            <person name="Sutton G."/>
            <person name="Rogers Y.-H."/>
            <person name="Friedman R."/>
            <person name="Frazier M."/>
            <person name="Venter J.C."/>
        </authorList>
    </citation>
    <scope>NUCLEOTIDE SEQUENCE [LARGE SCALE GENOMIC DNA]</scope>
    <source>
        <strain evidence="2 3">SIR-1</strain>
    </source>
</reference>
<dbReference type="AlphaFoldDB" id="A6GGS3"/>
<keyword evidence="3" id="KW-1185">Reference proteome</keyword>
<dbReference type="STRING" id="391625.PPSIR1_20789"/>
<sequence>MTIQDLDEPVHFNGINASSGDYLFDSVSTAELAQVAEGRTLARADDDDQKSHLAELADKKRQKDNRHFGVKEGVDASKLEESGWAVLFPATGRDAEAKRAQDAIREALSPLLALRRAQATKLHAHRYREYRGADGYRPKESKVQLLARLGAGPGPVDPDKIPYYILIVASPDEIPFRVQYQLDVQYAVGRIHFDTLDNYANYARSVVAAETGGLALPREAAFVGVSNPDDAATQLSREFLVSPLADKTEAWKGPDGAQWSVSRYFDERADKATVSQLFGGPSTPALMFTGSHGVGFELGDPRQRRHQGALLLQDWPGPNHWKGPIKEELYLSGDDLSGGAGMLGMIAFNFACYGGGTPRYDEFAKQAFKERKPIAEAPFLSDLQRRMLAHPKGGALAAVGHIERAWGYSFMWGTGKRGASEPALAVFESALEVLMKGATVGMAIEYFNERYAEMASDLTLQIEELEWDPDAVDPFTLAHTWTSNNDARGYAVMGDPAVRLSLAPLDGEPRGRDSVVLGQLPAPSSESSPESSPATTGEAPTAGEPDEAPSAQAPGPEAGNVNFGWFGKGKEDEGEGRPAANPESGEDEQPPPAPHESRGTISGFVNRMAEALSGAVEDAMTLEVRTYVSADPSAAASVDRKTLAEQGDLRAFTRIRIDGDLDVVVPQRDGGIDKELWELHLQMVQQAQETRAQTIQTVLTALGNLTKL</sequence>
<dbReference type="Proteomes" id="UP000005801">
    <property type="component" value="Unassembled WGS sequence"/>
</dbReference>
<gene>
    <name evidence="2" type="ORF">PPSIR1_20789</name>
</gene>
<name>A6GGS3_9BACT</name>
<dbReference type="OrthoDB" id="3078209at2"/>
<protein>
    <recommendedName>
        <fullName evidence="4">Gingipain domain-containing protein</fullName>
    </recommendedName>
</protein>
<evidence type="ECO:0000313" key="2">
    <source>
        <dbReference type="EMBL" id="EDM74920.1"/>
    </source>
</evidence>
<evidence type="ECO:0000256" key="1">
    <source>
        <dbReference type="SAM" id="MobiDB-lite"/>
    </source>
</evidence>
<comment type="caution">
    <text evidence="2">The sequence shown here is derived from an EMBL/GenBank/DDBJ whole genome shotgun (WGS) entry which is preliminary data.</text>
</comment>
<feature type="region of interest" description="Disordered" evidence="1">
    <location>
        <begin position="503"/>
        <end position="600"/>
    </location>
</feature>
<accession>A6GGS3</accession>
<feature type="compositionally biased region" description="Low complexity" evidence="1">
    <location>
        <begin position="521"/>
        <end position="534"/>
    </location>
</feature>
<organism evidence="2 3">
    <name type="scientific">Plesiocystis pacifica SIR-1</name>
    <dbReference type="NCBI Taxonomy" id="391625"/>
    <lineage>
        <taxon>Bacteria</taxon>
        <taxon>Pseudomonadati</taxon>
        <taxon>Myxococcota</taxon>
        <taxon>Polyangia</taxon>
        <taxon>Nannocystales</taxon>
        <taxon>Nannocystaceae</taxon>
        <taxon>Plesiocystis</taxon>
    </lineage>
</organism>